<dbReference type="RefSeq" id="WP_160382966.1">
    <property type="nucleotide sequence ID" value="NZ_WNXQ01000006.1"/>
</dbReference>
<gene>
    <name evidence="1" type="ORF">GLS40_11990</name>
</gene>
<accession>A0A844W7D8</accession>
<evidence type="ECO:0000313" key="1">
    <source>
        <dbReference type="EMBL" id="MWB78751.1"/>
    </source>
</evidence>
<dbReference type="Proteomes" id="UP000443843">
    <property type="component" value="Unassembled WGS sequence"/>
</dbReference>
<dbReference type="InterPro" id="IPR029069">
    <property type="entry name" value="HotDog_dom_sf"/>
</dbReference>
<name>A0A844W7D8_9RHOB</name>
<comment type="caution">
    <text evidence="1">The sequence shown here is derived from an EMBL/GenBank/DDBJ whole genome shotgun (WGS) entry which is preliminary data.</text>
</comment>
<reference evidence="1 2" key="1">
    <citation type="submission" date="2019-11" db="EMBL/GenBank/DDBJ databases">
        <title>Pseudooceanicola pacifica sp. nov., isolated from deep-sea sediment of the Pacific Ocean.</title>
        <authorList>
            <person name="Lyu L."/>
        </authorList>
    </citation>
    <scope>NUCLEOTIDE SEQUENCE [LARGE SCALE GENOMIC DNA]</scope>
    <source>
        <strain evidence="1 2">216_PA32_1</strain>
    </source>
</reference>
<dbReference type="AlphaFoldDB" id="A0A844W7D8"/>
<proteinExistence type="predicted"/>
<evidence type="ECO:0000313" key="2">
    <source>
        <dbReference type="Proteomes" id="UP000443843"/>
    </source>
</evidence>
<dbReference type="SUPFAM" id="SSF54637">
    <property type="entry name" value="Thioesterase/thiol ester dehydrase-isomerase"/>
    <property type="match status" value="1"/>
</dbReference>
<sequence length="133" mass="14286">MADNDEIWTFARFAPGQDFGTVTVPLDGTRLDGWQAIYGPVAGDIAPDGLIVAGMMEAYIRAIQPRPKGNVHAAQKLAFAPDAVARKGDTVSYRVAVAAKEERKGRNWVTFAVRAELDGAELLSGEIVSIWAA</sequence>
<dbReference type="Gene3D" id="3.10.129.10">
    <property type="entry name" value="Hotdog Thioesterase"/>
    <property type="match status" value="1"/>
</dbReference>
<protein>
    <submittedName>
        <fullName evidence="1">Uncharacterized protein</fullName>
    </submittedName>
</protein>
<keyword evidence="2" id="KW-1185">Reference proteome</keyword>
<organism evidence="1 2">
    <name type="scientific">Pseudooceanicola pacificus</name>
    <dbReference type="NCBI Taxonomy" id="2676438"/>
    <lineage>
        <taxon>Bacteria</taxon>
        <taxon>Pseudomonadati</taxon>
        <taxon>Pseudomonadota</taxon>
        <taxon>Alphaproteobacteria</taxon>
        <taxon>Rhodobacterales</taxon>
        <taxon>Paracoccaceae</taxon>
        <taxon>Pseudooceanicola</taxon>
    </lineage>
</organism>
<dbReference type="EMBL" id="WNXQ01000006">
    <property type="protein sequence ID" value="MWB78751.1"/>
    <property type="molecule type" value="Genomic_DNA"/>
</dbReference>